<organism evidence="1">
    <name type="scientific">marine sediment metagenome</name>
    <dbReference type="NCBI Taxonomy" id="412755"/>
    <lineage>
        <taxon>unclassified sequences</taxon>
        <taxon>metagenomes</taxon>
        <taxon>ecological metagenomes</taxon>
    </lineage>
</organism>
<reference evidence="1" key="1">
    <citation type="journal article" date="2015" name="Nature">
        <title>Complex archaea that bridge the gap between prokaryotes and eukaryotes.</title>
        <authorList>
            <person name="Spang A."/>
            <person name="Saw J.H."/>
            <person name="Jorgensen S.L."/>
            <person name="Zaremba-Niedzwiedzka K."/>
            <person name="Martijn J."/>
            <person name="Lind A.E."/>
            <person name="van Eijk R."/>
            <person name="Schleper C."/>
            <person name="Guy L."/>
            <person name="Ettema T.J."/>
        </authorList>
    </citation>
    <scope>NUCLEOTIDE SEQUENCE</scope>
</reference>
<name>A0A0F8YVQ7_9ZZZZ</name>
<dbReference type="AlphaFoldDB" id="A0A0F8YVQ7"/>
<dbReference type="EMBL" id="LAZR01051281">
    <property type="protein sequence ID" value="KKK85498.1"/>
    <property type="molecule type" value="Genomic_DNA"/>
</dbReference>
<feature type="non-terminal residue" evidence="1">
    <location>
        <position position="1"/>
    </location>
</feature>
<sequence>VLADGSNWNPGSGAGFYGFRDSTWKLLESQASTLSRVKSYSFKSFAASSGTRYIAGFYELVSADLNLDQGSTTGTMGGANAPYAAHAILVAGGPGVASGGTGGVGVITVSGTSVTDEGVRTTSDSEVIVSDTTAMTTDQYFETTLKWLGQVTYTLSQNGNRTTFDADFNVGFVKYEDWGNQDFTINTFEVVGLAGANDASFDISLCTHSADNWTYDAASFTFPANIIVSMATVHSTESDLDNKIPFAFKDVSLSVSITGSADQPTTTVPNGYLIQIVTGANGSVQFLDAHVSGTIN</sequence>
<accession>A0A0F8YVQ7</accession>
<evidence type="ECO:0000313" key="1">
    <source>
        <dbReference type="EMBL" id="KKK85498.1"/>
    </source>
</evidence>
<gene>
    <name evidence="1" type="ORF">LCGC14_2772710</name>
</gene>
<protein>
    <submittedName>
        <fullName evidence="1">Uncharacterized protein</fullName>
    </submittedName>
</protein>
<proteinExistence type="predicted"/>
<comment type="caution">
    <text evidence="1">The sequence shown here is derived from an EMBL/GenBank/DDBJ whole genome shotgun (WGS) entry which is preliminary data.</text>
</comment>